<proteinExistence type="predicted"/>
<keyword evidence="1" id="KW-1133">Transmembrane helix</keyword>
<feature type="transmembrane region" description="Helical" evidence="1">
    <location>
        <begin position="203"/>
        <end position="225"/>
    </location>
</feature>
<keyword evidence="1" id="KW-0472">Membrane</keyword>
<dbReference type="PIRSF" id="PIRSF036542">
    <property type="entry name" value="SpmA_SpmB"/>
    <property type="match status" value="1"/>
</dbReference>
<gene>
    <name evidence="3" type="ORF">HER31_06540</name>
</gene>
<reference evidence="3 4" key="1">
    <citation type="submission" date="2020-04" db="EMBL/GenBank/DDBJ databases">
        <title>Ferrimonas sp. S7 isolated from sea water.</title>
        <authorList>
            <person name="Bae S.S."/>
            <person name="Baek K."/>
        </authorList>
    </citation>
    <scope>NUCLEOTIDE SEQUENCE [LARGE SCALE GENOMIC DNA]</scope>
    <source>
        <strain evidence="3 4">S7</strain>
    </source>
</reference>
<dbReference type="InterPro" id="IPR052549">
    <property type="entry name" value="SpmB"/>
</dbReference>
<dbReference type="PROSITE" id="PS51257">
    <property type="entry name" value="PROKAR_LIPOPROTEIN"/>
    <property type="match status" value="1"/>
</dbReference>
<evidence type="ECO:0000259" key="2">
    <source>
        <dbReference type="Pfam" id="PF07670"/>
    </source>
</evidence>
<dbReference type="Proteomes" id="UP000501602">
    <property type="component" value="Chromosome"/>
</dbReference>
<accession>A0A6H1UD84</accession>
<dbReference type="KEGG" id="fes:HER31_06540"/>
<dbReference type="PANTHER" id="PTHR35793:SF2">
    <property type="entry name" value="INNER MEMBRANE PROTEIN YJIG"/>
    <property type="match status" value="1"/>
</dbReference>
<feature type="transmembrane region" description="Helical" evidence="1">
    <location>
        <begin position="43"/>
        <end position="61"/>
    </location>
</feature>
<sequence>MLNRVWGMFFLVSAVGCLWQWLVGNDPLVFARWVEQLFEMAKLAIDIGIGLAGMMAMWLGLMKIGERAGLIDKLAVLLAPLFSRLMPEVPKGDPALGSITMNMAANALGMDNAATPIGIRAMEQLQRLNPTPTIASNAQILFLVLNTSSVTLFPVAVLLYRAQQGAMSPSEVFVPILLATSASTIIGLLTVCLVQRIKLWDTVLLIWFGAAMALLTTLVVSLAGYSHQQLQAFSSLWGNFAIFALIMLIVTVAAYRKLALFDLFIEGAKEGLRTTVTILPYLVAMLLAIASLRASGILDGVIYGIRMLVEVLGFDGRFVDALPTGLMKPFSGSGARAMMLETMNSHGVDSFAAKLAAVMQGSTETTFYVFAVYFGAVKIRNGRHAIPCGLAADFAGISAAIFVSYWFFG</sequence>
<evidence type="ECO:0000313" key="3">
    <source>
        <dbReference type="EMBL" id="QIZ76550.1"/>
    </source>
</evidence>
<dbReference type="AlphaFoldDB" id="A0A6H1UD84"/>
<dbReference type="Pfam" id="PF07670">
    <property type="entry name" value="Gate"/>
    <property type="match status" value="2"/>
</dbReference>
<evidence type="ECO:0000313" key="4">
    <source>
        <dbReference type="Proteomes" id="UP000501602"/>
    </source>
</evidence>
<feature type="transmembrane region" description="Helical" evidence="1">
    <location>
        <begin position="5"/>
        <end position="23"/>
    </location>
</feature>
<name>A0A6H1UD84_9GAMM</name>
<feature type="domain" description="Nucleoside transporter/FeoB GTPase Gate" evidence="2">
    <location>
        <begin position="276"/>
        <end position="379"/>
    </location>
</feature>
<protein>
    <submittedName>
        <fullName evidence="3">Spore maturation protein</fullName>
    </submittedName>
</protein>
<dbReference type="EMBL" id="CP051180">
    <property type="protein sequence ID" value="QIZ76550.1"/>
    <property type="molecule type" value="Genomic_DNA"/>
</dbReference>
<feature type="transmembrane region" description="Helical" evidence="1">
    <location>
        <begin position="237"/>
        <end position="258"/>
    </location>
</feature>
<dbReference type="RefSeq" id="WP_168659812.1">
    <property type="nucleotide sequence ID" value="NZ_CP051180.1"/>
</dbReference>
<keyword evidence="4" id="KW-1185">Reference proteome</keyword>
<dbReference type="PANTHER" id="PTHR35793">
    <property type="entry name" value="INNER MEMBRANE PROTEIN YJIG"/>
    <property type="match status" value="1"/>
</dbReference>
<dbReference type="GO" id="GO:0005886">
    <property type="term" value="C:plasma membrane"/>
    <property type="evidence" value="ECO:0007669"/>
    <property type="project" value="TreeGrafter"/>
</dbReference>
<dbReference type="InterPro" id="IPR011415">
    <property type="entry name" value="SpmA_SpmB"/>
</dbReference>
<feature type="transmembrane region" description="Helical" evidence="1">
    <location>
        <begin position="278"/>
        <end position="298"/>
    </location>
</feature>
<evidence type="ECO:0000256" key="1">
    <source>
        <dbReference type="SAM" id="Phobius"/>
    </source>
</evidence>
<feature type="transmembrane region" description="Helical" evidence="1">
    <location>
        <begin position="140"/>
        <end position="160"/>
    </location>
</feature>
<keyword evidence="1" id="KW-0812">Transmembrane</keyword>
<feature type="transmembrane region" description="Helical" evidence="1">
    <location>
        <begin position="172"/>
        <end position="197"/>
    </location>
</feature>
<organism evidence="3 4">
    <name type="scientific">Ferrimonas lipolytica</name>
    <dbReference type="NCBI Taxonomy" id="2724191"/>
    <lineage>
        <taxon>Bacteria</taxon>
        <taxon>Pseudomonadati</taxon>
        <taxon>Pseudomonadota</taxon>
        <taxon>Gammaproteobacteria</taxon>
        <taxon>Alteromonadales</taxon>
        <taxon>Ferrimonadaceae</taxon>
        <taxon>Ferrimonas</taxon>
    </lineage>
</organism>
<feature type="domain" description="Nucleoside transporter/FeoB GTPase Gate" evidence="2">
    <location>
        <begin position="50"/>
        <end position="157"/>
    </location>
</feature>
<feature type="transmembrane region" description="Helical" evidence="1">
    <location>
        <begin position="388"/>
        <end position="408"/>
    </location>
</feature>
<dbReference type="InterPro" id="IPR011642">
    <property type="entry name" value="Gate_dom"/>
</dbReference>